<keyword evidence="1" id="KW-0812">Transmembrane</keyword>
<dbReference type="EMBL" id="MFAQ01000009">
    <property type="protein sequence ID" value="OGD83772.1"/>
    <property type="molecule type" value="Genomic_DNA"/>
</dbReference>
<feature type="transmembrane region" description="Helical" evidence="1">
    <location>
        <begin position="46"/>
        <end position="72"/>
    </location>
</feature>
<proteinExistence type="predicted"/>
<feature type="transmembrane region" description="Helical" evidence="1">
    <location>
        <begin position="129"/>
        <end position="148"/>
    </location>
</feature>
<accession>A0A1F5FW09</accession>
<name>A0A1F5FW09_9BACT</name>
<protein>
    <submittedName>
        <fullName evidence="2">Uncharacterized protein</fullName>
    </submittedName>
</protein>
<keyword evidence="1" id="KW-0472">Membrane</keyword>
<comment type="caution">
    <text evidence="2">The sequence shown here is derived from an EMBL/GenBank/DDBJ whole genome shotgun (WGS) entry which is preliminary data.</text>
</comment>
<dbReference type="Proteomes" id="UP000179237">
    <property type="component" value="Unassembled WGS sequence"/>
</dbReference>
<feature type="transmembrane region" description="Helical" evidence="1">
    <location>
        <begin position="84"/>
        <end position="117"/>
    </location>
</feature>
<evidence type="ECO:0000313" key="3">
    <source>
        <dbReference type="Proteomes" id="UP000179237"/>
    </source>
</evidence>
<evidence type="ECO:0000256" key="1">
    <source>
        <dbReference type="SAM" id="Phobius"/>
    </source>
</evidence>
<feature type="transmembrane region" description="Helical" evidence="1">
    <location>
        <begin position="21"/>
        <end position="40"/>
    </location>
</feature>
<gene>
    <name evidence="2" type="ORF">A2572_00965</name>
</gene>
<reference evidence="2 3" key="1">
    <citation type="journal article" date="2016" name="Nat. Commun.">
        <title>Thousands of microbial genomes shed light on interconnected biogeochemical processes in an aquifer system.</title>
        <authorList>
            <person name="Anantharaman K."/>
            <person name="Brown C.T."/>
            <person name="Hug L.A."/>
            <person name="Sharon I."/>
            <person name="Castelle C.J."/>
            <person name="Probst A.J."/>
            <person name="Thomas B.C."/>
            <person name="Singh A."/>
            <person name="Wilkins M.J."/>
            <person name="Karaoz U."/>
            <person name="Brodie E.L."/>
            <person name="Williams K.H."/>
            <person name="Hubbard S.S."/>
            <person name="Banfield J.F."/>
        </authorList>
    </citation>
    <scope>NUCLEOTIDE SEQUENCE [LARGE SCALE GENOMIC DNA]</scope>
</reference>
<sequence>MKNVFRSQVEKWKKADWQDKVYGVLLLVGMINAILLSFIPSLHESYLSIALMLIFVFTIYVGIIDIAGGIIVEAGSFKFALEKSFIQMLGAIFSALFLGAIAWTIGFLLFSVLIWSFIPNLDTLQSLSLGRITSLVITLGGGVLTILVKSWNENKQNKTR</sequence>
<keyword evidence="1" id="KW-1133">Transmembrane helix</keyword>
<evidence type="ECO:0000313" key="2">
    <source>
        <dbReference type="EMBL" id="OGD83772.1"/>
    </source>
</evidence>
<dbReference type="AlphaFoldDB" id="A0A1F5FW09"/>
<organism evidence="2 3">
    <name type="scientific">Candidatus Collierbacteria bacterium RIFOXYD1_FULL_40_9</name>
    <dbReference type="NCBI Taxonomy" id="1817731"/>
    <lineage>
        <taxon>Bacteria</taxon>
        <taxon>Candidatus Collieribacteriota</taxon>
    </lineage>
</organism>